<feature type="region of interest" description="Disordered" evidence="1">
    <location>
        <begin position="525"/>
        <end position="648"/>
    </location>
</feature>
<evidence type="ECO:0000313" key="3">
    <source>
        <dbReference type="EMBL" id="ACU40184.1"/>
    </source>
</evidence>
<accession>C6WKD3</accession>
<sequence length="781" mass="77968">MSWTGPWPTWARAPSRRSTWGHSAAPAAAHLADPAAADLGQVTAHATPAAAAHLAAGAAADLGQVAAHAAPEAPAHLADRAAADLGQVASPVAPDLGHVVAGVAPDGAAPVSDRDAEWPAVPLTEPVPLVHEAIPAAGLVAGATGLVPGAAHAAERAGAWTAPVAAEVEEAADQGGLAAGVRQAGAEAAQQPLGHTVASAAADLTAGSGVPLEVDGADHAPLPGSRLSDDARDAADNAVGAGPDAVAQGVAADGGQTTTNQFAGAPMGGGMMPPPAAGGAPTAQATHSTAHAVPQSTAFGARPQTDGVQHAGHIDAADVEPDLDDRDSGVTHRSSGLSGGVTPGEGQQVERDRDPAPAAQAPEPAQQSQQAQNDQAGIGAGLGFMPMMAIPPQAMGGGGGAPASQRAGGAPAPTGVPAGQDHDPDLRSEPRPPAKPGARPGHLDLTPDPNAPLDAPARTPLVKAPTAAEMPTAPAVPDVPAVPAAPTPPAPSAAPTAAIPVVAAQAAAEQNAAGQNAEVQNTAVQNTAGQATAGRVTTTQTAAQATDQPATEPATEPDADPASDSDQSTSDLSAFVLALFPGGSLPEPSRRPTRQLPPPAESDDDYADGLRFPPGDHPQSHLVAAAPPATTPSSGKPNTPEPPAAVMAGYDPLAGMHERDWEHRFLARAQPPEYAWPPAELFPEGGYESGQPVKLAPGTVLDRFGTPEGRVLSRSGTPYPARALPPAAASSGYRRYRVLRELPAYYTLSAEWFGQRGGGARYRATHPVADLVALGYLEELP</sequence>
<feature type="region of interest" description="Disordered" evidence="1">
    <location>
        <begin position="248"/>
        <end position="292"/>
    </location>
</feature>
<feature type="region of interest" description="Disordered" evidence="1">
    <location>
        <begin position="677"/>
        <end position="701"/>
    </location>
</feature>
<dbReference type="STRING" id="446462.Amir_6383"/>
<feature type="region of interest" description="Disordered" evidence="1">
    <location>
        <begin position="318"/>
        <end position="458"/>
    </location>
</feature>
<dbReference type="InterPro" id="IPR025331">
    <property type="entry name" value="TNT"/>
</dbReference>
<feature type="domain" description="TNT" evidence="2">
    <location>
        <begin position="695"/>
        <end position="779"/>
    </location>
</feature>
<dbReference type="GO" id="GO:0050135">
    <property type="term" value="F:NADP+ nucleosidase activity"/>
    <property type="evidence" value="ECO:0007669"/>
    <property type="project" value="InterPro"/>
</dbReference>
<dbReference type="PANTHER" id="PTHR42059:SF1">
    <property type="entry name" value="TNT DOMAIN-CONTAINING PROTEIN"/>
    <property type="match status" value="1"/>
</dbReference>
<evidence type="ECO:0000313" key="4">
    <source>
        <dbReference type="Proteomes" id="UP000002213"/>
    </source>
</evidence>
<dbReference type="RefSeq" id="WP_015805067.1">
    <property type="nucleotide sequence ID" value="NC_013093.1"/>
</dbReference>
<feature type="compositionally biased region" description="Polar residues" evidence="1">
    <location>
        <begin position="283"/>
        <end position="292"/>
    </location>
</feature>
<proteinExistence type="predicted"/>
<name>C6WKD3_ACTMD</name>
<gene>
    <name evidence="3" type="ordered locus">Amir_6383</name>
</gene>
<reference evidence="3 4" key="1">
    <citation type="journal article" date="2009" name="Stand. Genomic Sci.">
        <title>Complete genome sequence of Actinosynnema mirum type strain (101).</title>
        <authorList>
            <person name="Land M."/>
            <person name="Lapidus A."/>
            <person name="Mayilraj S."/>
            <person name="Chen F."/>
            <person name="Copeland A."/>
            <person name="Del Rio T.G."/>
            <person name="Nolan M."/>
            <person name="Lucas S."/>
            <person name="Tice H."/>
            <person name="Cheng J.F."/>
            <person name="Chertkov O."/>
            <person name="Bruce D."/>
            <person name="Goodwin L."/>
            <person name="Pitluck S."/>
            <person name="Rohde M."/>
            <person name="Goker M."/>
            <person name="Pati A."/>
            <person name="Ivanova N."/>
            <person name="Mavromatis K."/>
            <person name="Chen A."/>
            <person name="Palaniappan K."/>
            <person name="Hauser L."/>
            <person name="Chang Y.J."/>
            <person name="Jeffries C.C."/>
            <person name="Brettin T."/>
            <person name="Detter J.C."/>
            <person name="Han C."/>
            <person name="Chain P."/>
            <person name="Tindall B.J."/>
            <person name="Bristow J."/>
            <person name="Eisen J.A."/>
            <person name="Markowitz V."/>
            <person name="Hugenholtz P."/>
            <person name="Kyrpides N.C."/>
            <person name="Klenk H.P."/>
        </authorList>
    </citation>
    <scope>NUCLEOTIDE SEQUENCE [LARGE SCALE GENOMIC DNA]</scope>
    <source>
        <strain evidence="4">ATCC 29888 / DSM 43827 / JCM 3225 / NBRC 14064 / NCIMB 13271 / NRRL B-12336 / IMRU 3971 / 101</strain>
    </source>
</reference>
<keyword evidence="4" id="KW-1185">Reference proteome</keyword>
<feature type="compositionally biased region" description="Low complexity" evidence="1">
    <location>
        <begin position="385"/>
        <end position="394"/>
    </location>
</feature>
<dbReference type="Pfam" id="PF14021">
    <property type="entry name" value="TNT"/>
    <property type="match status" value="1"/>
</dbReference>
<dbReference type="InterPro" id="IPR053024">
    <property type="entry name" value="Fungal_surface_NADase"/>
</dbReference>
<evidence type="ECO:0000259" key="2">
    <source>
        <dbReference type="Pfam" id="PF14021"/>
    </source>
</evidence>
<dbReference type="HOGENOM" id="CLU_358521_0_0_11"/>
<dbReference type="OrthoDB" id="4745173at2"/>
<protein>
    <recommendedName>
        <fullName evidence="2">TNT domain-containing protein</fullName>
    </recommendedName>
</protein>
<feature type="compositionally biased region" description="Basic and acidic residues" evidence="1">
    <location>
        <begin position="420"/>
        <end position="432"/>
    </location>
</feature>
<dbReference type="Proteomes" id="UP000002213">
    <property type="component" value="Chromosome"/>
</dbReference>
<feature type="region of interest" description="Disordered" evidence="1">
    <location>
        <begin position="1"/>
        <end position="26"/>
    </location>
</feature>
<feature type="compositionally biased region" description="Low complexity" evidence="1">
    <location>
        <begin position="402"/>
        <end position="419"/>
    </location>
</feature>
<dbReference type="PANTHER" id="PTHR42059">
    <property type="entry name" value="TNT DOMAIN-CONTAINING PROTEIN"/>
    <property type="match status" value="1"/>
</dbReference>
<dbReference type="KEGG" id="ami:Amir_6383"/>
<dbReference type="eggNOG" id="COG3209">
    <property type="taxonomic scope" value="Bacteria"/>
</dbReference>
<feature type="compositionally biased region" description="Low complexity" evidence="1">
    <location>
        <begin position="356"/>
        <end position="376"/>
    </location>
</feature>
<dbReference type="AlphaFoldDB" id="C6WKD3"/>
<evidence type="ECO:0000256" key="1">
    <source>
        <dbReference type="SAM" id="MobiDB-lite"/>
    </source>
</evidence>
<organism evidence="3 4">
    <name type="scientific">Actinosynnema mirum (strain ATCC 29888 / DSM 43827 / JCM 3225 / NBRC 14064 / NCIMB 13271 / NRRL B-12336 / IMRU 3971 / 101)</name>
    <dbReference type="NCBI Taxonomy" id="446462"/>
    <lineage>
        <taxon>Bacteria</taxon>
        <taxon>Bacillati</taxon>
        <taxon>Actinomycetota</taxon>
        <taxon>Actinomycetes</taxon>
        <taxon>Pseudonocardiales</taxon>
        <taxon>Pseudonocardiaceae</taxon>
        <taxon>Actinosynnema</taxon>
    </lineage>
</organism>
<dbReference type="EMBL" id="CP001630">
    <property type="protein sequence ID" value="ACU40184.1"/>
    <property type="molecule type" value="Genomic_DNA"/>
</dbReference>
<feature type="compositionally biased region" description="Low complexity" evidence="1">
    <location>
        <begin position="527"/>
        <end position="554"/>
    </location>
</feature>